<keyword evidence="10" id="KW-1185">Reference proteome</keyword>
<feature type="region of interest" description="Disordered" evidence="6">
    <location>
        <begin position="987"/>
        <end position="1006"/>
    </location>
</feature>
<gene>
    <name evidence="9" type="ORF">JCGZ_05397</name>
</gene>
<name>A0A067LH64_JATCU</name>
<dbReference type="Pfam" id="PF16487">
    <property type="entry name" value="ArgoMid"/>
    <property type="match status" value="1"/>
</dbReference>
<dbReference type="OrthoDB" id="10252740at2759"/>
<dbReference type="SUPFAM" id="SSF53098">
    <property type="entry name" value="Ribonuclease H-like"/>
    <property type="match status" value="1"/>
</dbReference>
<dbReference type="Pfam" id="PF16486">
    <property type="entry name" value="ArgoN"/>
    <property type="match status" value="1"/>
</dbReference>
<dbReference type="InterPro" id="IPR032474">
    <property type="entry name" value="Argonaute_N"/>
</dbReference>
<dbReference type="PROSITE" id="PS50822">
    <property type="entry name" value="PIWI"/>
    <property type="match status" value="1"/>
</dbReference>
<dbReference type="GO" id="GO:0051607">
    <property type="term" value="P:defense response to virus"/>
    <property type="evidence" value="ECO:0007669"/>
    <property type="project" value="UniProtKB-ARBA"/>
</dbReference>
<evidence type="ECO:0000313" key="9">
    <source>
        <dbReference type="EMBL" id="KDP43930.1"/>
    </source>
</evidence>
<dbReference type="SMART" id="SM00950">
    <property type="entry name" value="Piwi"/>
    <property type="match status" value="1"/>
</dbReference>
<keyword evidence="3" id="KW-0810">Translation regulation</keyword>
<dbReference type="GO" id="GO:0003723">
    <property type="term" value="F:RNA binding"/>
    <property type="evidence" value="ECO:0007669"/>
    <property type="project" value="InterPro"/>
</dbReference>
<dbReference type="CDD" id="cd02846">
    <property type="entry name" value="PAZ_argonaute_like"/>
    <property type="match status" value="1"/>
</dbReference>
<dbReference type="InterPro" id="IPR032473">
    <property type="entry name" value="Argonaute_Mid_dom"/>
</dbReference>
<evidence type="ECO:0000259" key="8">
    <source>
        <dbReference type="PROSITE" id="PS50822"/>
    </source>
</evidence>
<dbReference type="InterPro" id="IPR003165">
    <property type="entry name" value="Piwi"/>
</dbReference>
<dbReference type="STRING" id="180498.A0A067LH64"/>
<feature type="compositionally biased region" description="Low complexity" evidence="6">
    <location>
        <begin position="15"/>
        <end position="27"/>
    </location>
</feature>
<dbReference type="Pfam" id="PF02171">
    <property type="entry name" value="Piwi"/>
    <property type="match status" value="1"/>
</dbReference>
<dbReference type="AlphaFoldDB" id="A0A067LH64"/>
<proteinExistence type="inferred from homology"/>
<dbReference type="Pfam" id="PF02170">
    <property type="entry name" value="PAZ"/>
    <property type="match status" value="1"/>
</dbReference>
<dbReference type="Gene3D" id="2.170.260.10">
    <property type="entry name" value="paz domain"/>
    <property type="match status" value="1"/>
</dbReference>
<dbReference type="Pfam" id="PF08699">
    <property type="entry name" value="ArgoL1"/>
    <property type="match status" value="1"/>
</dbReference>
<sequence>MSRRGGGRRPDSSRDQQQQPSPSPSFQRGGGGGEGRGRGRGRGRSGRDGGRGPGSNYAPSQTSTVPSPSAFPPISAQRAFPSSSVPPQSTQVVSSYSRGPAPPAQAASSSSSSVPPQSTQVVSSYSRGPAPPAQAASSSASVEELRQEVEQKLTTVDPGSKAGPPPASSKAVRFAARPGFGTRGRKLVVRANHFLVQIADRDLCHYDVSITPEITSKRLNRDVIAQLVDMYGASHLGNRKPAYDGRKSLYTAGPLPFESKEFAVKLEEKNDGASGSKKSERGFKVAIRFAAKADMHHLRQFLVGRQMDTPQETIQVLDIALRESLSKKNYVIAGRSFFSRDFGTTGELGGGIEYWRGFYQSLRPTQMGLSLNIDVSARSFYESILVTDYVAKYFRLRDLSRPLSEQDRLRVKKALRGVKVQLTYRNYAKSYKITGVSNKPLNQTFFTLDDKRTNVSVVNYYREKYDIVLKHTSMPALQAGSDSKPIFLPMELCKIVDGQRYTKKLNEQQVTAMLQATCQRPHERERSIKQIGRQNNYNGDILVKDEFGIQVQEDLTFVDARVLPPPTLKYHESGRESRVDPSGGQWNMINKKMVNGGRVDFWTCVNFSSQVNRDLPGEFCRQLIDMCVSKGMAFNPNPLIPIQFAHPGQIERVLADIHKQCTSKLQLLIIILPDFSGSYGKIKRICETELGIVSQCCQPRQASKLSKQYLENVSLKINVKVGGRNTVLYDAIQRRIPLVTDHPTIIFGADVTHPPPGEDSSPSIAAVVASMDWPGVTKYRGIVSAQTHREEIIQDLYKSHQDPQRGLVHSGMIRELLIAFRRETGLKPHRIIFYRDGVSEGQFNQVLLNEMDDIRKACNSLEENYLPPVTFIVVQKRHHTRLFPVNSGQADRSGNVLPGTVIDTKICHPTEFDFYLNSHAGIKGTSRPTHYHVLFDENNFSADELQVLTNNLCYTYVRCTRSVSIVPPAYYAHLAAFRARYYVEGETSDGGSTGGRSATGGRSREVQPLPAIKENVKNVMFYC</sequence>
<evidence type="ECO:0000313" key="10">
    <source>
        <dbReference type="Proteomes" id="UP000027138"/>
    </source>
</evidence>
<feature type="domain" description="PAZ" evidence="7">
    <location>
        <begin position="385"/>
        <end position="497"/>
    </location>
</feature>
<keyword evidence="2" id="KW-0678">Repressor</keyword>
<dbReference type="CDD" id="cd04657">
    <property type="entry name" value="Piwi_ago-like"/>
    <property type="match status" value="1"/>
</dbReference>
<evidence type="ECO:0000256" key="1">
    <source>
        <dbReference type="ARBA" id="ARBA00008201"/>
    </source>
</evidence>
<dbReference type="SMR" id="A0A067LH64"/>
<reference evidence="9 10" key="1">
    <citation type="journal article" date="2014" name="PLoS ONE">
        <title>Global Analysis of Gene Expression Profiles in Physic Nut (Jatropha curcas L.) Seedlings Exposed to Salt Stress.</title>
        <authorList>
            <person name="Zhang L."/>
            <person name="Zhang C."/>
            <person name="Wu P."/>
            <person name="Chen Y."/>
            <person name="Li M."/>
            <person name="Jiang H."/>
            <person name="Wu G."/>
        </authorList>
    </citation>
    <scope>NUCLEOTIDE SEQUENCE [LARGE SCALE GENOMIC DNA]</scope>
    <source>
        <strain evidence="10">cv. GZQX0401</strain>
        <tissue evidence="9">Young leaves</tissue>
    </source>
</reference>
<dbReference type="PROSITE" id="PS50821">
    <property type="entry name" value="PAZ"/>
    <property type="match status" value="1"/>
</dbReference>
<dbReference type="PANTHER" id="PTHR22891">
    <property type="entry name" value="EUKARYOTIC TRANSLATION INITIATION FACTOR 2C"/>
    <property type="match status" value="1"/>
</dbReference>
<dbReference type="SMART" id="SM00949">
    <property type="entry name" value="PAZ"/>
    <property type="match status" value="1"/>
</dbReference>
<dbReference type="InterPro" id="IPR045246">
    <property type="entry name" value="Piwi_ago-like"/>
</dbReference>
<feature type="compositionally biased region" description="Polar residues" evidence="6">
    <location>
        <begin position="57"/>
        <end position="67"/>
    </location>
</feature>
<feature type="region of interest" description="Disordered" evidence="6">
    <location>
        <begin position="1"/>
        <end position="172"/>
    </location>
</feature>
<organism evidence="9 10">
    <name type="scientific">Jatropha curcas</name>
    <name type="common">Barbados nut</name>
    <dbReference type="NCBI Taxonomy" id="180498"/>
    <lineage>
        <taxon>Eukaryota</taxon>
        <taxon>Viridiplantae</taxon>
        <taxon>Streptophyta</taxon>
        <taxon>Embryophyta</taxon>
        <taxon>Tracheophyta</taxon>
        <taxon>Spermatophyta</taxon>
        <taxon>Magnoliopsida</taxon>
        <taxon>eudicotyledons</taxon>
        <taxon>Gunneridae</taxon>
        <taxon>Pentapetalae</taxon>
        <taxon>rosids</taxon>
        <taxon>fabids</taxon>
        <taxon>Malpighiales</taxon>
        <taxon>Euphorbiaceae</taxon>
        <taxon>Crotonoideae</taxon>
        <taxon>Jatropheae</taxon>
        <taxon>Jatropha</taxon>
    </lineage>
</organism>
<evidence type="ECO:0000256" key="5">
    <source>
        <dbReference type="ARBA" id="ARBA00023274"/>
    </source>
</evidence>
<feature type="domain" description="Piwi" evidence="8">
    <location>
        <begin position="667"/>
        <end position="984"/>
    </location>
</feature>
<dbReference type="Proteomes" id="UP000027138">
    <property type="component" value="Unassembled WGS sequence"/>
</dbReference>
<keyword evidence="5" id="KW-0687">Ribonucleoprotein</keyword>
<dbReference type="SMART" id="SM01163">
    <property type="entry name" value="DUF1785"/>
    <property type="match status" value="1"/>
</dbReference>
<dbReference type="Gene3D" id="3.30.420.10">
    <property type="entry name" value="Ribonuclease H-like superfamily/Ribonuclease H"/>
    <property type="match status" value="1"/>
</dbReference>
<dbReference type="Pfam" id="PF16488">
    <property type="entry name" value="ArgoL2"/>
    <property type="match status" value="1"/>
</dbReference>
<evidence type="ECO:0000259" key="7">
    <source>
        <dbReference type="PROSITE" id="PS50821"/>
    </source>
</evidence>
<dbReference type="KEGG" id="jcu:105627977"/>
<comment type="similarity">
    <text evidence="1">Belongs to the argonaute family. Ago subfamily.</text>
</comment>
<dbReference type="InterPro" id="IPR036085">
    <property type="entry name" value="PAZ_dom_sf"/>
</dbReference>
<protein>
    <submittedName>
        <fullName evidence="9">Uncharacterized protein</fullName>
    </submittedName>
</protein>
<dbReference type="GO" id="GO:0006417">
    <property type="term" value="P:regulation of translation"/>
    <property type="evidence" value="ECO:0007669"/>
    <property type="project" value="UniProtKB-KW"/>
</dbReference>
<evidence type="ECO:0000256" key="4">
    <source>
        <dbReference type="ARBA" id="ARBA00023158"/>
    </source>
</evidence>
<dbReference type="EMBL" id="KK914256">
    <property type="protein sequence ID" value="KDP43930.1"/>
    <property type="molecule type" value="Genomic_DNA"/>
</dbReference>
<evidence type="ECO:0000256" key="2">
    <source>
        <dbReference type="ARBA" id="ARBA00022491"/>
    </source>
</evidence>
<dbReference type="InterPro" id="IPR032472">
    <property type="entry name" value="ArgoL2"/>
</dbReference>
<evidence type="ECO:0000256" key="6">
    <source>
        <dbReference type="SAM" id="MobiDB-lite"/>
    </source>
</evidence>
<feature type="compositionally biased region" description="Low complexity" evidence="6">
    <location>
        <begin position="104"/>
        <end position="124"/>
    </location>
</feature>
<dbReference type="Gene3D" id="3.40.50.2300">
    <property type="match status" value="1"/>
</dbReference>
<dbReference type="FunFam" id="3.30.420.10:FF:000013">
    <property type="entry name" value="protein argonaute 10-like"/>
    <property type="match status" value="1"/>
</dbReference>
<dbReference type="SUPFAM" id="SSF101690">
    <property type="entry name" value="PAZ domain"/>
    <property type="match status" value="1"/>
</dbReference>
<feature type="compositionally biased region" description="Low complexity" evidence="6">
    <location>
        <begin position="81"/>
        <end position="97"/>
    </location>
</feature>
<dbReference type="GO" id="GO:1990904">
    <property type="term" value="C:ribonucleoprotein complex"/>
    <property type="evidence" value="ECO:0007669"/>
    <property type="project" value="UniProtKB-KW"/>
</dbReference>
<dbReference type="InterPro" id="IPR003100">
    <property type="entry name" value="PAZ_dom"/>
</dbReference>
<dbReference type="InterPro" id="IPR012337">
    <property type="entry name" value="RNaseH-like_sf"/>
</dbReference>
<dbReference type="InterPro" id="IPR036397">
    <property type="entry name" value="RNaseH_sf"/>
</dbReference>
<dbReference type="InterPro" id="IPR014811">
    <property type="entry name" value="ArgoL1"/>
</dbReference>
<dbReference type="FunFam" id="3.40.50.2300:FF:000110">
    <property type="entry name" value="Argonaute 10"/>
    <property type="match status" value="1"/>
</dbReference>
<evidence type="ECO:0000256" key="3">
    <source>
        <dbReference type="ARBA" id="ARBA00022845"/>
    </source>
</evidence>
<accession>A0A067LH64</accession>
<dbReference type="GO" id="GO:0031047">
    <property type="term" value="P:regulatory ncRNA-mediated gene silencing"/>
    <property type="evidence" value="ECO:0007669"/>
    <property type="project" value="UniProtKB-KW"/>
</dbReference>
<keyword evidence="4" id="KW-0943">RNA-mediated gene silencing</keyword>